<feature type="transmembrane region" description="Helical" evidence="15">
    <location>
        <begin position="57"/>
        <end position="77"/>
    </location>
</feature>
<evidence type="ECO:0000313" key="17">
    <source>
        <dbReference type="Proteomes" id="UP001597040"/>
    </source>
</evidence>
<dbReference type="GO" id="GO:0016301">
    <property type="term" value="F:kinase activity"/>
    <property type="evidence" value="ECO:0007669"/>
    <property type="project" value="UniProtKB-KW"/>
</dbReference>
<evidence type="ECO:0000256" key="10">
    <source>
        <dbReference type="ARBA" id="ARBA00022989"/>
    </source>
</evidence>
<keyword evidence="17" id="KW-1185">Reference proteome</keyword>
<dbReference type="PANTHER" id="PTHR34299:SF1">
    <property type="entry name" value="DIACYLGLYCEROL KINASE"/>
    <property type="match status" value="1"/>
</dbReference>
<keyword evidence="10 15" id="KW-1133">Transmembrane helix</keyword>
<dbReference type="Pfam" id="PF01219">
    <property type="entry name" value="DAGK_prokar"/>
    <property type="match status" value="1"/>
</dbReference>
<evidence type="ECO:0000256" key="14">
    <source>
        <dbReference type="ARBA" id="ARBA00023264"/>
    </source>
</evidence>
<evidence type="ECO:0000256" key="15">
    <source>
        <dbReference type="SAM" id="Phobius"/>
    </source>
</evidence>
<dbReference type="EMBL" id="JBHTKJ010000021">
    <property type="protein sequence ID" value="MFD1038515.1"/>
    <property type="molecule type" value="Genomic_DNA"/>
</dbReference>
<sequence length="127" mass="14042">MSLGLDGKKRKYSIGFSFAWNGLVSVAKKERNFRIHLLVIIMVIITGILCRLSTIEWSLIIIVIGFVLVTEMLNTVIENTIDYLNPTIHPLAKNIKDISAAAVLVAAITAIIVGIVIFLPKLIAWIN</sequence>
<evidence type="ECO:0000256" key="11">
    <source>
        <dbReference type="ARBA" id="ARBA00023098"/>
    </source>
</evidence>
<dbReference type="InterPro" id="IPR036945">
    <property type="entry name" value="DAGK_sf"/>
</dbReference>
<dbReference type="EC" id="2.7.1.-" evidence="16"/>
<keyword evidence="12 15" id="KW-0472">Membrane</keyword>
<evidence type="ECO:0000256" key="2">
    <source>
        <dbReference type="ARBA" id="ARBA00005967"/>
    </source>
</evidence>
<gene>
    <name evidence="16" type="ORF">ACFQ3N_08935</name>
</gene>
<dbReference type="RefSeq" id="WP_390361561.1">
    <property type="nucleotide sequence ID" value="NZ_JBHTKJ010000021.1"/>
</dbReference>
<keyword evidence="7" id="KW-0547">Nucleotide-binding</keyword>
<dbReference type="InterPro" id="IPR000829">
    <property type="entry name" value="DAGK"/>
</dbReference>
<evidence type="ECO:0000256" key="9">
    <source>
        <dbReference type="ARBA" id="ARBA00022840"/>
    </source>
</evidence>
<comment type="subcellular location">
    <subcellularLocation>
        <location evidence="1">Cell membrane</location>
        <topology evidence="1">Multi-pass membrane protein</topology>
    </subcellularLocation>
</comment>
<dbReference type="InterPro" id="IPR033717">
    <property type="entry name" value="UDPK"/>
</dbReference>
<evidence type="ECO:0000256" key="12">
    <source>
        <dbReference type="ARBA" id="ARBA00023136"/>
    </source>
</evidence>
<evidence type="ECO:0000256" key="5">
    <source>
        <dbReference type="ARBA" id="ARBA00022679"/>
    </source>
</evidence>
<dbReference type="CDD" id="cd14265">
    <property type="entry name" value="UDPK_IM_like"/>
    <property type="match status" value="1"/>
</dbReference>
<evidence type="ECO:0000256" key="6">
    <source>
        <dbReference type="ARBA" id="ARBA00022692"/>
    </source>
</evidence>
<keyword evidence="6 15" id="KW-0812">Transmembrane</keyword>
<evidence type="ECO:0000256" key="7">
    <source>
        <dbReference type="ARBA" id="ARBA00022741"/>
    </source>
</evidence>
<name>A0ABW3LNM2_9BACI</name>
<accession>A0ABW3LNM2</accession>
<comment type="caution">
    <text evidence="16">The sequence shown here is derived from an EMBL/GenBank/DDBJ whole genome shotgun (WGS) entry which is preliminary data.</text>
</comment>
<reference evidence="17" key="1">
    <citation type="journal article" date="2019" name="Int. J. Syst. Evol. Microbiol.">
        <title>The Global Catalogue of Microorganisms (GCM) 10K type strain sequencing project: providing services to taxonomists for standard genome sequencing and annotation.</title>
        <authorList>
            <consortium name="The Broad Institute Genomics Platform"/>
            <consortium name="The Broad Institute Genome Sequencing Center for Infectious Disease"/>
            <person name="Wu L."/>
            <person name="Ma J."/>
        </authorList>
    </citation>
    <scope>NUCLEOTIDE SEQUENCE [LARGE SCALE GENOMIC DNA]</scope>
    <source>
        <strain evidence="17">CCUG 56754</strain>
    </source>
</reference>
<evidence type="ECO:0000256" key="8">
    <source>
        <dbReference type="ARBA" id="ARBA00022777"/>
    </source>
</evidence>
<proteinExistence type="inferred from homology"/>
<evidence type="ECO:0000256" key="13">
    <source>
        <dbReference type="ARBA" id="ARBA00023209"/>
    </source>
</evidence>
<keyword evidence="13" id="KW-0594">Phospholipid biosynthesis</keyword>
<evidence type="ECO:0000256" key="3">
    <source>
        <dbReference type="ARBA" id="ARBA00022475"/>
    </source>
</evidence>
<keyword evidence="9" id="KW-0067">ATP-binding</keyword>
<keyword evidence="11" id="KW-0443">Lipid metabolism</keyword>
<protein>
    <submittedName>
        <fullName evidence="16">Diacylglycerol kinase family protein</fullName>
        <ecNumber evidence="16">2.7.1.-</ecNumber>
    </submittedName>
</protein>
<evidence type="ECO:0000256" key="4">
    <source>
        <dbReference type="ARBA" id="ARBA00022516"/>
    </source>
</evidence>
<organism evidence="16 17">
    <name type="scientific">Virgibacillus byunsanensis</name>
    <dbReference type="NCBI Taxonomy" id="570945"/>
    <lineage>
        <taxon>Bacteria</taxon>
        <taxon>Bacillati</taxon>
        <taxon>Bacillota</taxon>
        <taxon>Bacilli</taxon>
        <taxon>Bacillales</taxon>
        <taxon>Bacillaceae</taxon>
        <taxon>Virgibacillus</taxon>
    </lineage>
</organism>
<dbReference type="PANTHER" id="PTHR34299">
    <property type="entry name" value="DIACYLGLYCEROL KINASE"/>
    <property type="match status" value="1"/>
</dbReference>
<keyword evidence="4" id="KW-0444">Lipid biosynthesis</keyword>
<dbReference type="Gene3D" id="1.10.287.3610">
    <property type="match status" value="1"/>
</dbReference>
<dbReference type="Proteomes" id="UP001597040">
    <property type="component" value="Unassembled WGS sequence"/>
</dbReference>
<keyword evidence="3" id="KW-1003">Cell membrane</keyword>
<feature type="transmembrane region" description="Helical" evidence="15">
    <location>
        <begin position="33"/>
        <end position="50"/>
    </location>
</feature>
<evidence type="ECO:0000313" key="16">
    <source>
        <dbReference type="EMBL" id="MFD1038515.1"/>
    </source>
</evidence>
<comment type="similarity">
    <text evidence="2">Belongs to the bacterial diacylglycerol kinase family.</text>
</comment>
<keyword evidence="8 16" id="KW-0418">Kinase</keyword>
<keyword evidence="14" id="KW-1208">Phospholipid metabolism</keyword>
<evidence type="ECO:0000256" key="1">
    <source>
        <dbReference type="ARBA" id="ARBA00004651"/>
    </source>
</evidence>
<feature type="transmembrane region" description="Helical" evidence="15">
    <location>
        <begin position="97"/>
        <end position="119"/>
    </location>
</feature>
<keyword evidence="5 16" id="KW-0808">Transferase</keyword>